<dbReference type="EMBL" id="CP069104">
    <property type="protein sequence ID" value="QSS53874.1"/>
    <property type="molecule type" value="Genomic_DNA"/>
</dbReference>
<name>A0A8A1LN54_AJEC8</name>
<proteinExistence type="predicted"/>
<evidence type="ECO:0000313" key="3">
    <source>
        <dbReference type="Proteomes" id="UP000663419"/>
    </source>
</evidence>
<dbReference type="Proteomes" id="UP000663419">
    <property type="component" value="Chromosome 3"/>
</dbReference>
<dbReference type="VEuPathDB" id="FungiDB:I7I53_01268"/>
<dbReference type="AlphaFoldDB" id="A0A8A1LN54"/>
<protein>
    <submittedName>
        <fullName evidence="2">Uncharacterized protein</fullName>
    </submittedName>
</protein>
<sequence>MVTGLVAVKQRKCPRKKPPNVDHTTSSPSLNTHLYSSFPSLLMLARLIIVSAPLSRACLPKRHDNIHRVFSRSGRIRYLFKDGKTLSIDLSSIPLLEDTTRVEGERVTHEKRYTKSNTILIKDSDFPNVPRIDYHAMRHGT</sequence>
<evidence type="ECO:0000256" key="1">
    <source>
        <dbReference type="SAM" id="MobiDB-lite"/>
    </source>
</evidence>
<evidence type="ECO:0000313" key="2">
    <source>
        <dbReference type="EMBL" id="QSS53874.1"/>
    </source>
</evidence>
<gene>
    <name evidence="2" type="ORF">I7I53_01268</name>
</gene>
<feature type="region of interest" description="Disordered" evidence="1">
    <location>
        <begin position="8"/>
        <end position="28"/>
    </location>
</feature>
<feature type="compositionally biased region" description="Basic residues" evidence="1">
    <location>
        <begin position="9"/>
        <end position="18"/>
    </location>
</feature>
<organism evidence="2 3">
    <name type="scientific">Ajellomyces capsulatus (strain H88)</name>
    <name type="common">Darling's disease fungus</name>
    <name type="synonym">Histoplasma capsulatum</name>
    <dbReference type="NCBI Taxonomy" id="544711"/>
    <lineage>
        <taxon>Eukaryota</taxon>
        <taxon>Fungi</taxon>
        <taxon>Dikarya</taxon>
        <taxon>Ascomycota</taxon>
        <taxon>Pezizomycotina</taxon>
        <taxon>Eurotiomycetes</taxon>
        <taxon>Eurotiomycetidae</taxon>
        <taxon>Onygenales</taxon>
        <taxon>Ajellomycetaceae</taxon>
        <taxon>Histoplasma</taxon>
    </lineage>
</organism>
<reference evidence="2" key="1">
    <citation type="submission" date="2021-01" db="EMBL/GenBank/DDBJ databases">
        <title>Chromosome-level genome assembly of a human fungal pathogen reveals clustering of transcriptionally co-regulated genes.</title>
        <authorList>
            <person name="Voorhies M."/>
            <person name="Cohen S."/>
            <person name="Shea T.P."/>
            <person name="Petrus S."/>
            <person name="Munoz J.F."/>
            <person name="Poplawski S."/>
            <person name="Goldman W.E."/>
            <person name="Michael T."/>
            <person name="Cuomo C.A."/>
            <person name="Sil A."/>
            <person name="Beyhan S."/>
        </authorList>
    </citation>
    <scope>NUCLEOTIDE SEQUENCE</scope>
    <source>
        <strain evidence="2">H88</strain>
    </source>
</reference>
<accession>A0A8A1LN54</accession>